<evidence type="ECO:0000259" key="2">
    <source>
        <dbReference type="Pfam" id="PF04937"/>
    </source>
</evidence>
<proteinExistence type="predicted"/>
<dbReference type="PANTHER" id="PTHR32166">
    <property type="entry name" value="OSJNBA0013A04.12 PROTEIN"/>
    <property type="match status" value="1"/>
</dbReference>
<dbReference type="SUPFAM" id="SSF53098">
    <property type="entry name" value="Ribonuclease H-like"/>
    <property type="match status" value="1"/>
</dbReference>
<name>A0A811MZ73_9POAL</name>
<dbReference type="InterPro" id="IPR008906">
    <property type="entry name" value="HATC_C_dom"/>
</dbReference>
<feature type="compositionally biased region" description="Acidic residues" evidence="1">
    <location>
        <begin position="333"/>
        <end position="342"/>
    </location>
</feature>
<evidence type="ECO:0000259" key="3">
    <source>
        <dbReference type="Pfam" id="PF05699"/>
    </source>
</evidence>
<evidence type="ECO:0000313" key="5">
    <source>
        <dbReference type="Proteomes" id="UP000604825"/>
    </source>
</evidence>
<evidence type="ECO:0008006" key="6">
    <source>
        <dbReference type="Google" id="ProtNLM"/>
    </source>
</evidence>
<gene>
    <name evidence="4" type="ORF">NCGR_LOCUS8221</name>
</gene>
<feature type="compositionally biased region" description="Acidic residues" evidence="1">
    <location>
        <begin position="1001"/>
        <end position="1014"/>
    </location>
</feature>
<accession>A0A811MZ73</accession>
<reference evidence="4" key="1">
    <citation type="submission" date="2020-10" db="EMBL/GenBank/DDBJ databases">
        <authorList>
            <person name="Han B."/>
            <person name="Lu T."/>
            <person name="Zhao Q."/>
            <person name="Huang X."/>
            <person name="Zhao Y."/>
        </authorList>
    </citation>
    <scope>NUCLEOTIDE SEQUENCE</scope>
</reference>
<protein>
    <recommendedName>
        <fullName evidence="6">BED-type domain-containing protein</fullName>
    </recommendedName>
</protein>
<organism evidence="4 5">
    <name type="scientific">Miscanthus lutarioriparius</name>
    <dbReference type="NCBI Taxonomy" id="422564"/>
    <lineage>
        <taxon>Eukaryota</taxon>
        <taxon>Viridiplantae</taxon>
        <taxon>Streptophyta</taxon>
        <taxon>Embryophyta</taxon>
        <taxon>Tracheophyta</taxon>
        <taxon>Spermatophyta</taxon>
        <taxon>Magnoliopsida</taxon>
        <taxon>Liliopsida</taxon>
        <taxon>Poales</taxon>
        <taxon>Poaceae</taxon>
        <taxon>PACMAD clade</taxon>
        <taxon>Panicoideae</taxon>
        <taxon>Andropogonodae</taxon>
        <taxon>Andropogoneae</taxon>
        <taxon>Saccharinae</taxon>
        <taxon>Miscanthus</taxon>
    </lineage>
</organism>
<evidence type="ECO:0000256" key="1">
    <source>
        <dbReference type="SAM" id="MobiDB-lite"/>
    </source>
</evidence>
<comment type="caution">
    <text evidence="4">The sequence shown here is derived from an EMBL/GenBank/DDBJ whole genome shotgun (WGS) entry which is preliminary data.</text>
</comment>
<feature type="region of interest" description="Disordered" evidence="1">
    <location>
        <begin position="325"/>
        <end position="407"/>
    </location>
</feature>
<dbReference type="OrthoDB" id="1925573at2759"/>
<dbReference type="InterPro" id="IPR012337">
    <property type="entry name" value="RNaseH-like_sf"/>
</dbReference>
<feature type="compositionally biased region" description="Low complexity" evidence="1">
    <location>
        <begin position="349"/>
        <end position="359"/>
    </location>
</feature>
<keyword evidence="5" id="KW-1185">Reference proteome</keyword>
<dbReference type="AlphaFoldDB" id="A0A811MZ73"/>
<dbReference type="Pfam" id="PF04937">
    <property type="entry name" value="DUF659"/>
    <property type="match status" value="1"/>
</dbReference>
<dbReference type="EMBL" id="CAJGYO010000002">
    <property type="protein sequence ID" value="CAD6212431.1"/>
    <property type="molecule type" value="Genomic_DNA"/>
</dbReference>
<dbReference type="InterPro" id="IPR007021">
    <property type="entry name" value="DUF659"/>
</dbReference>
<dbReference type="GO" id="GO:0046983">
    <property type="term" value="F:protein dimerization activity"/>
    <property type="evidence" value="ECO:0007669"/>
    <property type="project" value="InterPro"/>
</dbReference>
<evidence type="ECO:0000313" key="4">
    <source>
        <dbReference type="EMBL" id="CAD6212431.1"/>
    </source>
</evidence>
<feature type="compositionally biased region" description="Basic and acidic residues" evidence="1">
    <location>
        <begin position="1024"/>
        <end position="1034"/>
    </location>
</feature>
<feature type="compositionally biased region" description="Polar residues" evidence="1">
    <location>
        <begin position="360"/>
        <end position="369"/>
    </location>
</feature>
<feature type="domain" description="DUF659" evidence="2">
    <location>
        <begin position="432"/>
        <end position="583"/>
    </location>
</feature>
<dbReference type="Pfam" id="PF05699">
    <property type="entry name" value="Dimer_Tnp_hAT"/>
    <property type="match status" value="1"/>
</dbReference>
<sequence length="1034" mass="113118">MLPGIGAVAQGSLLLGDVSIDGANIDIVVVDNVLQAAAISPSFRNRQLVCPASDVAAPASGLEALLCGTSTHDVHPDSCARSLGESPVCVEDSPMRADGPIFGPFSPDHLPSLPLEQATSGALLVAGFDGAIVVSGQTVAKDDGCSAAIQSVLSDAPVAAATDCNPTGQFPSKFLARLSSQVGLYSRLDLTATAVNLLLVVEVILPENEAVSGGAASASSAAPTEASLIAQAIAKLPPDLAVMAEDKKRKAKSSDPGWKYGFWPDIGKKEFIQCIFCKKVAPAGIKRFKQHLAGGYSDAVKCGEAPELVRREMNGYLVTRSRTQVQVPTDTGVETETEEETDQGGGGASAAAENEPNAGTKSKQVPSSGTKSKQAKKIAQASITNFVVSAPPKPQTQKHSKSNGIPLNAINSRSWEIMLESIGQYGPGYRSPSYHEIRNPLLDRAVNKTEELRKKHEDAWKEYGYTIMSDGWTDTSHRHLINFLANSPAGTFFLGSVDASSEITNASMLADLLEKQIDKVGKEYVVQIVTDNGSNYKAAGRILMERIPTLFWTPCADHCLDLMMEDIGKIPEFSSCINSAKKVCRFLYKHGRILDLMREKIGGDLVRPAVTRFATSYLTLASMHKNKQGLRSLFVSEEWHSNSLSKSAEGRQANNTILSIPFWTKVEYCIKATQPLLIAMRIADGDETPAAPEIMAAMDAAKKTIKETLRDKSSLLNDVMECYDKRWENQMEQKLYGAALFLNPGKYFAIKEKDRRQATKLRCMFNDIIWKMVPDESEARKISKQADDYDRTEGECFSKRLAIVERNSKNPILWWDAFGGLAFELQSLAKRIVSLCCSASGCESNWSAFAHVHTKKRNRLEHIRLNKLVFVSYNRKMTFRFQKIRELGSKGKKSNPLLLEEFQWENEWVDINCDPVHASNGSDMLWTHVDEAVGATDQLRGRNMLRAAAARARNTVTRTYGRNNKRKCPSPRSDVPATESSDHEEEENRVAPEQPQGASATDEEMEDQGGEEDSGGPATNDGNEDFHVDADLLL</sequence>
<dbReference type="PANTHER" id="PTHR32166:SF74">
    <property type="entry name" value="OS05G0256350 PROTEIN"/>
    <property type="match status" value="1"/>
</dbReference>
<dbReference type="Proteomes" id="UP000604825">
    <property type="component" value="Unassembled WGS sequence"/>
</dbReference>
<feature type="domain" description="HAT C-terminal dimerisation" evidence="3">
    <location>
        <begin position="802"/>
        <end position="872"/>
    </location>
</feature>
<feature type="region of interest" description="Disordered" evidence="1">
    <location>
        <begin position="952"/>
        <end position="1034"/>
    </location>
</feature>